<gene>
    <name evidence="1" type="ORF">RRG08_044069</name>
</gene>
<name>A0AAE0Y2I0_9GAST</name>
<evidence type="ECO:0000313" key="2">
    <source>
        <dbReference type="Proteomes" id="UP001283361"/>
    </source>
</evidence>
<sequence length="83" mass="9392">MLDSGQTSHRYEGMEYAQWRCDLKCGVCSTAVRPDIGMKWRCDLKYGVCSTAVRPHIGMKVWNMLSGGVTLSVEYARQRSDLT</sequence>
<dbReference type="EMBL" id="JAWDGP010007140">
    <property type="protein sequence ID" value="KAK3729554.1"/>
    <property type="molecule type" value="Genomic_DNA"/>
</dbReference>
<organism evidence="1 2">
    <name type="scientific">Elysia crispata</name>
    <name type="common">lettuce slug</name>
    <dbReference type="NCBI Taxonomy" id="231223"/>
    <lineage>
        <taxon>Eukaryota</taxon>
        <taxon>Metazoa</taxon>
        <taxon>Spiralia</taxon>
        <taxon>Lophotrochozoa</taxon>
        <taxon>Mollusca</taxon>
        <taxon>Gastropoda</taxon>
        <taxon>Heterobranchia</taxon>
        <taxon>Euthyneura</taxon>
        <taxon>Panpulmonata</taxon>
        <taxon>Sacoglossa</taxon>
        <taxon>Placobranchoidea</taxon>
        <taxon>Plakobranchidae</taxon>
        <taxon>Elysia</taxon>
    </lineage>
</organism>
<accession>A0AAE0Y2I0</accession>
<comment type="caution">
    <text evidence="1">The sequence shown here is derived from an EMBL/GenBank/DDBJ whole genome shotgun (WGS) entry which is preliminary data.</text>
</comment>
<dbReference type="AlphaFoldDB" id="A0AAE0Y2I0"/>
<dbReference type="Proteomes" id="UP001283361">
    <property type="component" value="Unassembled WGS sequence"/>
</dbReference>
<protein>
    <submittedName>
        <fullName evidence="1">Uncharacterized protein</fullName>
    </submittedName>
</protein>
<proteinExistence type="predicted"/>
<keyword evidence="2" id="KW-1185">Reference proteome</keyword>
<evidence type="ECO:0000313" key="1">
    <source>
        <dbReference type="EMBL" id="KAK3729554.1"/>
    </source>
</evidence>
<reference evidence="1" key="1">
    <citation type="journal article" date="2023" name="G3 (Bethesda)">
        <title>A reference genome for the long-term kleptoplast-retaining sea slug Elysia crispata morphotype clarki.</title>
        <authorList>
            <person name="Eastman K.E."/>
            <person name="Pendleton A.L."/>
            <person name="Shaikh M.A."/>
            <person name="Suttiyut T."/>
            <person name="Ogas R."/>
            <person name="Tomko P."/>
            <person name="Gavelis G."/>
            <person name="Widhalm J.R."/>
            <person name="Wisecaver J.H."/>
        </authorList>
    </citation>
    <scope>NUCLEOTIDE SEQUENCE</scope>
    <source>
        <strain evidence="1">ECLA1</strain>
    </source>
</reference>